<evidence type="ECO:0000259" key="3">
    <source>
        <dbReference type="Pfam" id="PF25954"/>
    </source>
</evidence>
<evidence type="ECO:0000256" key="2">
    <source>
        <dbReference type="SAM" id="MobiDB-lite"/>
    </source>
</evidence>
<dbReference type="Gene3D" id="2.40.30.170">
    <property type="match status" value="1"/>
</dbReference>
<dbReference type="Pfam" id="PF25954">
    <property type="entry name" value="Beta-barrel_RND_2"/>
    <property type="match status" value="1"/>
</dbReference>
<feature type="domain" description="CusB-like beta-barrel" evidence="3">
    <location>
        <begin position="229"/>
        <end position="291"/>
    </location>
</feature>
<protein>
    <submittedName>
        <fullName evidence="4">Efflux RND transporter periplasmic adaptor subunit</fullName>
    </submittedName>
</protein>
<organism evidence="4 5">
    <name type="scientific">Sphaerotilus sulfidivorans</name>
    <dbReference type="NCBI Taxonomy" id="639200"/>
    <lineage>
        <taxon>Bacteria</taxon>
        <taxon>Pseudomonadati</taxon>
        <taxon>Pseudomonadota</taxon>
        <taxon>Betaproteobacteria</taxon>
        <taxon>Burkholderiales</taxon>
        <taxon>Sphaerotilaceae</taxon>
        <taxon>Sphaerotilus</taxon>
    </lineage>
</organism>
<dbReference type="InterPro" id="IPR058792">
    <property type="entry name" value="Beta-barrel_RND_2"/>
</dbReference>
<dbReference type="InterPro" id="IPR006143">
    <property type="entry name" value="RND_pump_MFP"/>
</dbReference>
<feature type="region of interest" description="Disordered" evidence="2">
    <location>
        <begin position="301"/>
        <end position="321"/>
    </location>
</feature>
<sequence length="321" mass="34116">MRCSDRTAGRPSAWPGAGRRSEAMNLNAPDLPKLPSMTTLLLAAVLAGASGLAAAAPLACLIEPSQVVDIGSPVVGVIASVEVERGDAVRRGMVVATLRRDVERANLGAATARSQVQAELRAARAAADLALSKLARAEDLRRQNFISEVALEQARSEAEVAQRRVDAVREQQRAAASDAEAARTQFAQRELAATLDGIVTERFLNPGERVDDKPILRIARLDPLRVELVLPLADMGRLKAGDTITLKPDYPGAPTRSATVERVDRVVDAASRTFRARLTLPNPEHAIPAGVRCVADWGDAKAASGTSGATPTRDLRPAVLR</sequence>
<dbReference type="GO" id="GO:1990281">
    <property type="term" value="C:efflux pump complex"/>
    <property type="evidence" value="ECO:0007669"/>
    <property type="project" value="TreeGrafter"/>
</dbReference>
<gene>
    <name evidence="4" type="ORF">EWH46_05200</name>
</gene>
<comment type="similarity">
    <text evidence="1">Belongs to the membrane fusion protein (MFP) (TC 8.A.1) family.</text>
</comment>
<accession>A0A5C1PYD8</accession>
<dbReference type="AlphaFoldDB" id="A0A5C1PYD8"/>
<dbReference type="KEGG" id="snn:EWH46_05200"/>
<evidence type="ECO:0000256" key="1">
    <source>
        <dbReference type="ARBA" id="ARBA00009477"/>
    </source>
</evidence>
<reference evidence="4 5" key="1">
    <citation type="submission" date="2019-02" db="EMBL/GenBank/DDBJ databases">
        <title>Complete Genome Sequence and Methylome Analysis of Sphaerotilus natans subsp. sulfidivorans D-507.</title>
        <authorList>
            <person name="Fomenkov A."/>
            <person name="Gridneva E."/>
            <person name="Smolyakov D."/>
            <person name="Dubinina G."/>
            <person name="Vincze T."/>
            <person name="Grabovich M."/>
            <person name="Roberts R.J."/>
        </authorList>
    </citation>
    <scope>NUCLEOTIDE SEQUENCE [LARGE SCALE GENOMIC DNA]</scope>
    <source>
        <strain evidence="4 5">D-507</strain>
    </source>
</reference>
<dbReference type="PANTHER" id="PTHR30469">
    <property type="entry name" value="MULTIDRUG RESISTANCE PROTEIN MDTA"/>
    <property type="match status" value="1"/>
</dbReference>
<dbReference type="NCBIfam" id="TIGR01730">
    <property type="entry name" value="RND_mfp"/>
    <property type="match status" value="1"/>
</dbReference>
<dbReference type="SUPFAM" id="SSF111369">
    <property type="entry name" value="HlyD-like secretion proteins"/>
    <property type="match status" value="1"/>
</dbReference>
<feature type="region of interest" description="Disordered" evidence="2">
    <location>
        <begin position="1"/>
        <end position="25"/>
    </location>
</feature>
<dbReference type="PANTHER" id="PTHR30469:SF15">
    <property type="entry name" value="HLYD FAMILY OF SECRETION PROTEINS"/>
    <property type="match status" value="1"/>
</dbReference>
<dbReference type="Gene3D" id="1.10.287.470">
    <property type="entry name" value="Helix hairpin bin"/>
    <property type="match status" value="1"/>
</dbReference>
<evidence type="ECO:0000313" key="5">
    <source>
        <dbReference type="Proteomes" id="UP000323522"/>
    </source>
</evidence>
<evidence type="ECO:0000313" key="4">
    <source>
        <dbReference type="EMBL" id="QEN00241.1"/>
    </source>
</evidence>
<dbReference type="GO" id="GO:0015562">
    <property type="term" value="F:efflux transmembrane transporter activity"/>
    <property type="evidence" value="ECO:0007669"/>
    <property type="project" value="TreeGrafter"/>
</dbReference>
<name>A0A5C1PYD8_9BURK</name>
<dbReference type="EMBL" id="CP035708">
    <property type="protein sequence ID" value="QEN00241.1"/>
    <property type="molecule type" value="Genomic_DNA"/>
</dbReference>
<dbReference type="Proteomes" id="UP000323522">
    <property type="component" value="Chromosome"/>
</dbReference>
<dbReference type="Gene3D" id="2.40.50.100">
    <property type="match status" value="1"/>
</dbReference>
<proteinExistence type="inferred from homology"/>
<dbReference type="OrthoDB" id="9768185at2"/>